<organism evidence="9 10">
    <name type="scientific">Clostridium intestinale DSM 6191</name>
    <dbReference type="NCBI Taxonomy" id="1121320"/>
    <lineage>
        <taxon>Bacteria</taxon>
        <taxon>Bacillati</taxon>
        <taxon>Bacillota</taxon>
        <taxon>Clostridia</taxon>
        <taxon>Eubacteriales</taxon>
        <taxon>Clostridiaceae</taxon>
        <taxon>Clostridium</taxon>
    </lineage>
</organism>
<dbReference type="PANTHER" id="PTHR31814:SF2">
    <property type="entry name" value="PHOSPHOMEVALONATE KINASE"/>
    <property type="match status" value="1"/>
</dbReference>
<sequence length="365" mass="40181">MINIKVPGKLMIAGEYAVLEKNQKCIVAAVNRYVEGSIEPSIKNQLFLPDLKLEDIFFEIKDGNVEFSIEDFRLSFLKNSISIVVRFLKENSIELIPFKLSIKSQLDDASSGKKYGLGSSAAIVVATVSSILALHNKDELLKPHTIFKLSAIAHLKTQGNGSGADIAAGVYGGWLEYSAFDSKWLLNELENSDKIKDILEKPWRNLIIKKLTPPSGLKLVVGWTKETASTSPMIRKAESFKKENPHIYKEFLKGSSIAVDNLIKAFNDNSFEDSISSLSENRKALKSFGEVAGIQIETKKLTALCSIGERYGSAKSSGAGGGDCGIAFLKGDYKKQELYKEWEKADIEALNLEISEAGVSFKILT</sequence>
<dbReference type="RefSeq" id="WP_073019517.1">
    <property type="nucleotide sequence ID" value="NZ_FQXU01000007.1"/>
</dbReference>
<evidence type="ECO:0000256" key="5">
    <source>
        <dbReference type="ARBA" id="ARBA00022777"/>
    </source>
</evidence>
<dbReference type="GO" id="GO:0005524">
    <property type="term" value="F:ATP binding"/>
    <property type="evidence" value="ECO:0007669"/>
    <property type="project" value="UniProtKB-KW"/>
</dbReference>
<dbReference type="InterPro" id="IPR013750">
    <property type="entry name" value="GHMP_kinase_C_dom"/>
</dbReference>
<name>A0A1M5YV94_9CLOT</name>
<dbReference type="PRINTS" id="PR00959">
    <property type="entry name" value="MEVGALKINASE"/>
</dbReference>
<keyword evidence="5 9" id="KW-0418">Kinase</keyword>
<dbReference type="GO" id="GO:0019287">
    <property type="term" value="P:isopentenyl diphosphate biosynthetic process, mevalonate pathway"/>
    <property type="evidence" value="ECO:0007669"/>
    <property type="project" value="UniProtKB-UniPathway"/>
</dbReference>
<proteinExistence type="predicted"/>
<dbReference type="Gene3D" id="3.30.70.890">
    <property type="entry name" value="GHMP kinase, C-terminal domain"/>
    <property type="match status" value="1"/>
</dbReference>
<protein>
    <recommendedName>
        <fullName evidence="2">phosphomevalonate kinase</fullName>
        <ecNumber evidence="2">2.7.4.2</ecNumber>
    </recommendedName>
</protein>
<dbReference type="PANTHER" id="PTHR31814">
    <property type="match status" value="1"/>
</dbReference>
<dbReference type="NCBIfam" id="TIGR01220">
    <property type="entry name" value="Pmev_kin_Gr_pos"/>
    <property type="match status" value="1"/>
</dbReference>
<evidence type="ECO:0000256" key="2">
    <source>
        <dbReference type="ARBA" id="ARBA00012958"/>
    </source>
</evidence>
<dbReference type="EC" id="2.7.4.2" evidence="2"/>
<dbReference type="AlphaFoldDB" id="A0A1M5YV94"/>
<evidence type="ECO:0000259" key="7">
    <source>
        <dbReference type="Pfam" id="PF00288"/>
    </source>
</evidence>
<dbReference type="SUPFAM" id="SSF55060">
    <property type="entry name" value="GHMP Kinase, C-terminal domain"/>
    <property type="match status" value="1"/>
</dbReference>
<evidence type="ECO:0000313" key="10">
    <source>
        <dbReference type="Proteomes" id="UP000184241"/>
    </source>
</evidence>
<keyword evidence="6" id="KW-0067">ATP-binding</keyword>
<evidence type="ECO:0000259" key="8">
    <source>
        <dbReference type="Pfam" id="PF08544"/>
    </source>
</evidence>
<comment type="pathway">
    <text evidence="1">Isoprenoid biosynthesis; isopentenyl diphosphate biosynthesis via mevalonate pathway; isopentenyl diphosphate from (R)-mevalonate: step 2/3.</text>
</comment>
<evidence type="ECO:0000256" key="3">
    <source>
        <dbReference type="ARBA" id="ARBA00022679"/>
    </source>
</evidence>
<feature type="domain" description="GHMP kinase C-terminal" evidence="8">
    <location>
        <begin position="278"/>
        <end position="344"/>
    </location>
</feature>
<feature type="domain" description="GHMP kinase N-terminal" evidence="7">
    <location>
        <begin position="84"/>
        <end position="173"/>
    </location>
</feature>
<evidence type="ECO:0000313" key="9">
    <source>
        <dbReference type="EMBL" id="SHI16006.1"/>
    </source>
</evidence>
<evidence type="ECO:0000256" key="1">
    <source>
        <dbReference type="ARBA" id="ARBA00005017"/>
    </source>
</evidence>
<dbReference type="InterPro" id="IPR006204">
    <property type="entry name" value="GHMP_kinase_N_dom"/>
</dbReference>
<dbReference type="InterPro" id="IPR005917">
    <property type="entry name" value="Pmev_kinase_bact"/>
</dbReference>
<dbReference type="Pfam" id="PF00288">
    <property type="entry name" value="GHMP_kinases_N"/>
    <property type="match status" value="1"/>
</dbReference>
<dbReference type="Proteomes" id="UP000184241">
    <property type="component" value="Unassembled WGS sequence"/>
</dbReference>
<dbReference type="InterPro" id="IPR035102">
    <property type="entry name" value="Phosphomevalonate_kinase"/>
</dbReference>
<accession>A0A1M5YV94</accession>
<dbReference type="InterPro" id="IPR014721">
    <property type="entry name" value="Ribsml_uS5_D2-typ_fold_subgr"/>
</dbReference>
<dbReference type="GO" id="GO:0004631">
    <property type="term" value="F:phosphomevalonate kinase activity"/>
    <property type="evidence" value="ECO:0007669"/>
    <property type="project" value="UniProtKB-EC"/>
</dbReference>
<evidence type="ECO:0000256" key="4">
    <source>
        <dbReference type="ARBA" id="ARBA00022741"/>
    </source>
</evidence>
<evidence type="ECO:0000256" key="6">
    <source>
        <dbReference type="ARBA" id="ARBA00022840"/>
    </source>
</evidence>
<dbReference type="InterPro" id="IPR036554">
    <property type="entry name" value="GHMP_kinase_C_sf"/>
</dbReference>
<dbReference type="InterPro" id="IPR020568">
    <property type="entry name" value="Ribosomal_Su5_D2-typ_SF"/>
</dbReference>
<dbReference type="EMBL" id="FQXU01000007">
    <property type="protein sequence ID" value="SHI16006.1"/>
    <property type="molecule type" value="Genomic_DNA"/>
</dbReference>
<reference evidence="9 10" key="1">
    <citation type="submission" date="2016-11" db="EMBL/GenBank/DDBJ databases">
        <authorList>
            <person name="Jaros S."/>
            <person name="Januszkiewicz K."/>
            <person name="Wedrychowicz H."/>
        </authorList>
    </citation>
    <scope>NUCLEOTIDE SEQUENCE [LARGE SCALE GENOMIC DNA]</scope>
    <source>
        <strain evidence="9 10">DSM 6191</strain>
    </source>
</reference>
<keyword evidence="3" id="KW-0808">Transferase</keyword>
<dbReference type="Gene3D" id="3.30.230.10">
    <property type="match status" value="1"/>
</dbReference>
<dbReference type="Pfam" id="PF08544">
    <property type="entry name" value="GHMP_kinases_C"/>
    <property type="match status" value="1"/>
</dbReference>
<keyword evidence="4" id="KW-0547">Nucleotide-binding</keyword>
<dbReference type="SUPFAM" id="SSF54211">
    <property type="entry name" value="Ribosomal protein S5 domain 2-like"/>
    <property type="match status" value="1"/>
</dbReference>
<gene>
    <name evidence="9" type="ORF">SAMN02745941_02250</name>
</gene>
<dbReference type="UniPathway" id="UPA00057">
    <property type="reaction ID" value="UER00099"/>
</dbReference>